<dbReference type="InterPro" id="IPR017941">
    <property type="entry name" value="Rieske_2Fe-2S"/>
</dbReference>
<evidence type="ECO:0000256" key="9">
    <source>
        <dbReference type="ARBA" id="ARBA00034078"/>
    </source>
</evidence>
<dbReference type="SUPFAM" id="SSF50022">
    <property type="entry name" value="ISP domain"/>
    <property type="match status" value="1"/>
</dbReference>
<evidence type="ECO:0000256" key="3">
    <source>
        <dbReference type="ARBA" id="ARBA00022714"/>
    </source>
</evidence>
<dbReference type="InterPro" id="IPR036922">
    <property type="entry name" value="Rieske_2Fe-2S_sf"/>
</dbReference>
<keyword evidence="7" id="KW-1015">Disulfide bond</keyword>
<dbReference type="RefSeq" id="WP_386410802.1">
    <property type="nucleotide sequence ID" value="NZ_JBHSZO010000002.1"/>
</dbReference>
<accession>A0ABW2G814</accession>
<keyword evidence="13" id="KW-1185">Reference proteome</keyword>
<comment type="cofactor">
    <cofactor evidence="9">
        <name>[2Fe-2S] cluster</name>
        <dbReference type="ChEBI" id="CHEBI:190135"/>
    </cofactor>
</comment>
<evidence type="ECO:0000313" key="13">
    <source>
        <dbReference type="Proteomes" id="UP001596413"/>
    </source>
</evidence>
<feature type="region of interest" description="Disordered" evidence="10">
    <location>
        <begin position="117"/>
        <end position="145"/>
    </location>
</feature>
<proteinExistence type="predicted"/>
<evidence type="ECO:0000256" key="2">
    <source>
        <dbReference type="ARBA" id="ARBA00015816"/>
    </source>
</evidence>
<evidence type="ECO:0000256" key="6">
    <source>
        <dbReference type="ARBA" id="ARBA00023014"/>
    </source>
</evidence>
<comment type="caution">
    <text evidence="12">The sequence shown here is derived from an EMBL/GenBank/DDBJ whole genome shotgun (WGS) entry which is preliminary data.</text>
</comment>
<dbReference type="PANTHER" id="PTHR10134">
    <property type="entry name" value="CYTOCHROME B-C1 COMPLEX SUBUNIT RIESKE, MITOCHONDRIAL"/>
    <property type="match status" value="1"/>
</dbReference>
<keyword evidence="3" id="KW-0001">2Fe-2S</keyword>
<evidence type="ECO:0000313" key="12">
    <source>
        <dbReference type="EMBL" id="MFC7216830.1"/>
    </source>
</evidence>
<dbReference type="InterPro" id="IPR005805">
    <property type="entry name" value="Rieske_Fe-S_prot_C"/>
</dbReference>
<comment type="function">
    <text evidence="1">Iron-sulfur subunit of the cytochrome bc1 complex, an essential component of the respiratory electron transport chain required for ATP synthesis. The bc1 complex catalyzes the oxidation of menaquinol and the reduction of cytochrome c in the respiratory chain. The bc1 complex operates through a Q-cycle mechanism that couples electron transfer to generation of the proton gradient that drives ATP synthesis.</text>
</comment>
<feature type="domain" description="Rieske" evidence="11">
    <location>
        <begin position="52"/>
        <end position="144"/>
    </location>
</feature>
<protein>
    <recommendedName>
        <fullName evidence="2">Cytochrome bc1 complex Rieske iron-sulfur subunit</fullName>
    </recommendedName>
    <alternativeName>
        <fullName evidence="8">Cytochrome bc1 reductase complex subunit QcrA</fullName>
    </alternativeName>
</protein>
<evidence type="ECO:0000256" key="5">
    <source>
        <dbReference type="ARBA" id="ARBA00023004"/>
    </source>
</evidence>
<evidence type="ECO:0000256" key="1">
    <source>
        <dbReference type="ARBA" id="ARBA00002494"/>
    </source>
</evidence>
<keyword evidence="5" id="KW-0408">Iron</keyword>
<dbReference type="PROSITE" id="PS51296">
    <property type="entry name" value="RIESKE"/>
    <property type="match status" value="1"/>
</dbReference>
<reference evidence="13" key="1">
    <citation type="journal article" date="2019" name="Int. J. Syst. Evol. Microbiol.">
        <title>The Global Catalogue of Microorganisms (GCM) 10K type strain sequencing project: providing services to taxonomists for standard genome sequencing and annotation.</title>
        <authorList>
            <consortium name="The Broad Institute Genomics Platform"/>
            <consortium name="The Broad Institute Genome Sequencing Center for Infectious Disease"/>
            <person name="Wu L."/>
            <person name="Ma J."/>
        </authorList>
    </citation>
    <scope>NUCLEOTIDE SEQUENCE [LARGE SCALE GENOMIC DNA]</scope>
    <source>
        <strain evidence="13">CGMCC 1.13681</strain>
    </source>
</reference>
<dbReference type="PRINTS" id="PR00162">
    <property type="entry name" value="RIESKE"/>
</dbReference>
<sequence>MSESLDQGRAMPRRRTVVAAAGAVGAAGLTASLAACGSDEPSSDTPSANGSGAALKVSDVPVGGGKILKDEKVVVTQPAAGEFKAFSAVCTHQGCVVSSVSDGTINCACHGSRFSVEDGSVKNGPATKPLPSSPVSVDGQELKLG</sequence>
<dbReference type="Pfam" id="PF00355">
    <property type="entry name" value="Rieske"/>
    <property type="match status" value="1"/>
</dbReference>
<evidence type="ECO:0000256" key="8">
    <source>
        <dbReference type="ARBA" id="ARBA00029586"/>
    </source>
</evidence>
<feature type="region of interest" description="Disordered" evidence="10">
    <location>
        <begin position="35"/>
        <end position="56"/>
    </location>
</feature>
<evidence type="ECO:0000256" key="4">
    <source>
        <dbReference type="ARBA" id="ARBA00022723"/>
    </source>
</evidence>
<dbReference type="Gene3D" id="2.102.10.10">
    <property type="entry name" value="Rieske [2Fe-2S] iron-sulphur domain"/>
    <property type="match status" value="1"/>
</dbReference>
<name>A0ABW2G814_9ACTN</name>
<dbReference type="EMBL" id="JBHSZO010000002">
    <property type="protein sequence ID" value="MFC7216830.1"/>
    <property type="molecule type" value="Genomic_DNA"/>
</dbReference>
<organism evidence="12 13">
    <name type="scientific">Streptomyces polyrhachis</name>
    <dbReference type="NCBI Taxonomy" id="1282885"/>
    <lineage>
        <taxon>Bacteria</taxon>
        <taxon>Bacillati</taxon>
        <taxon>Actinomycetota</taxon>
        <taxon>Actinomycetes</taxon>
        <taxon>Kitasatosporales</taxon>
        <taxon>Streptomycetaceae</taxon>
        <taxon>Streptomyces</taxon>
    </lineage>
</organism>
<dbReference type="InterPro" id="IPR014349">
    <property type="entry name" value="Rieske_Fe-S_prot"/>
</dbReference>
<dbReference type="Proteomes" id="UP001596413">
    <property type="component" value="Unassembled WGS sequence"/>
</dbReference>
<keyword evidence="6" id="KW-0411">Iron-sulfur</keyword>
<gene>
    <name evidence="12" type="ORF">ACFQLX_01370</name>
</gene>
<evidence type="ECO:0000256" key="10">
    <source>
        <dbReference type="SAM" id="MobiDB-lite"/>
    </source>
</evidence>
<dbReference type="CDD" id="cd03467">
    <property type="entry name" value="Rieske"/>
    <property type="match status" value="1"/>
</dbReference>
<evidence type="ECO:0000259" key="11">
    <source>
        <dbReference type="PROSITE" id="PS51296"/>
    </source>
</evidence>
<keyword evidence="4" id="KW-0479">Metal-binding</keyword>
<evidence type="ECO:0000256" key="7">
    <source>
        <dbReference type="ARBA" id="ARBA00023157"/>
    </source>
</evidence>